<gene>
    <name evidence="2" type="ORF">L596_016708</name>
</gene>
<organism evidence="2 3">
    <name type="scientific">Steinernema carpocapsae</name>
    <name type="common">Entomopathogenic nematode</name>
    <dbReference type="NCBI Taxonomy" id="34508"/>
    <lineage>
        <taxon>Eukaryota</taxon>
        <taxon>Metazoa</taxon>
        <taxon>Ecdysozoa</taxon>
        <taxon>Nematoda</taxon>
        <taxon>Chromadorea</taxon>
        <taxon>Rhabditida</taxon>
        <taxon>Tylenchina</taxon>
        <taxon>Panagrolaimomorpha</taxon>
        <taxon>Strongyloidoidea</taxon>
        <taxon>Steinernematidae</taxon>
        <taxon>Steinernema</taxon>
    </lineage>
</organism>
<dbReference type="Proteomes" id="UP000298663">
    <property type="component" value="Unassembled WGS sequence"/>
</dbReference>
<feature type="region of interest" description="Disordered" evidence="1">
    <location>
        <begin position="68"/>
        <end position="92"/>
    </location>
</feature>
<name>A0A4V6A3H2_STECR</name>
<dbReference type="OrthoDB" id="2802411at2759"/>
<sequence length="92" mass="10585">MPLTCSDCPKICCSVIIPSRQALCSISKLVELLFGWSNRLAVRLRFCRVRFESALARWRVLREGLQLPPGHQHPPHPPGLYPRPDPRVLHHR</sequence>
<dbReference type="EMBL" id="AZBU02000004">
    <property type="protein sequence ID" value="TKR83055.1"/>
    <property type="molecule type" value="Genomic_DNA"/>
</dbReference>
<feature type="compositionally biased region" description="Pro residues" evidence="1">
    <location>
        <begin position="71"/>
        <end position="83"/>
    </location>
</feature>
<dbReference type="AlphaFoldDB" id="A0A4V6A3H2"/>
<reference evidence="2 3" key="2">
    <citation type="journal article" date="2019" name="G3 (Bethesda)">
        <title>Hybrid Assembly of the Genome of the Entomopathogenic Nematode Steinernema carpocapsae Identifies the X-Chromosome.</title>
        <authorList>
            <person name="Serra L."/>
            <person name="Macchietto M."/>
            <person name="Macias-Munoz A."/>
            <person name="McGill C.J."/>
            <person name="Rodriguez I.M."/>
            <person name="Rodriguez B."/>
            <person name="Murad R."/>
            <person name="Mortazavi A."/>
        </authorList>
    </citation>
    <scope>NUCLEOTIDE SEQUENCE [LARGE SCALE GENOMIC DNA]</scope>
    <source>
        <strain evidence="2 3">ALL</strain>
    </source>
</reference>
<accession>A0A4V6A3H2</accession>
<keyword evidence="3" id="KW-1185">Reference proteome</keyword>
<reference evidence="2 3" key="1">
    <citation type="journal article" date="2015" name="Genome Biol.">
        <title>Comparative genomics of Steinernema reveals deeply conserved gene regulatory networks.</title>
        <authorList>
            <person name="Dillman A.R."/>
            <person name="Macchietto M."/>
            <person name="Porter C.F."/>
            <person name="Rogers A."/>
            <person name="Williams B."/>
            <person name="Antoshechkin I."/>
            <person name="Lee M.M."/>
            <person name="Goodwin Z."/>
            <person name="Lu X."/>
            <person name="Lewis E.E."/>
            <person name="Goodrich-Blair H."/>
            <person name="Stock S.P."/>
            <person name="Adams B.J."/>
            <person name="Sternberg P.W."/>
            <person name="Mortazavi A."/>
        </authorList>
    </citation>
    <scope>NUCLEOTIDE SEQUENCE [LARGE SCALE GENOMIC DNA]</scope>
    <source>
        <strain evidence="2 3">ALL</strain>
    </source>
</reference>
<comment type="caution">
    <text evidence="2">The sequence shown here is derived from an EMBL/GenBank/DDBJ whole genome shotgun (WGS) entry which is preliminary data.</text>
</comment>
<evidence type="ECO:0000313" key="2">
    <source>
        <dbReference type="EMBL" id="TKR83055.1"/>
    </source>
</evidence>
<proteinExistence type="predicted"/>
<evidence type="ECO:0000256" key="1">
    <source>
        <dbReference type="SAM" id="MobiDB-lite"/>
    </source>
</evidence>
<evidence type="ECO:0000313" key="3">
    <source>
        <dbReference type="Proteomes" id="UP000298663"/>
    </source>
</evidence>
<protein>
    <submittedName>
        <fullName evidence="2">Uncharacterized protein</fullName>
    </submittedName>
</protein>